<keyword evidence="2 4" id="KW-0862">Zinc</keyword>
<dbReference type="PANTHER" id="PTHR43401">
    <property type="entry name" value="L-THREONINE 3-DEHYDROGENASE"/>
    <property type="match status" value="1"/>
</dbReference>
<dbReference type="Pfam" id="PF00107">
    <property type="entry name" value="ADH_zinc_N"/>
    <property type="match status" value="1"/>
</dbReference>
<evidence type="ECO:0000256" key="1">
    <source>
        <dbReference type="ARBA" id="ARBA00022723"/>
    </source>
</evidence>
<evidence type="ECO:0000256" key="4">
    <source>
        <dbReference type="RuleBase" id="RU361277"/>
    </source>
</evidence>
<dbReference type="InterPro" id="IPR013154">
    <property type="entry name" value="ADH-like_N"/>
</dbReference>
<dbReference type="AlphaFoldDB" id="A0AAD9AY02"/>
<comment type="cofactor">
    <cofactor evidence="4">
        <name>Zn(2+)</name>
        <dbReference type="ChEBI" id="CHEBI:29105"/>
    </cofactor>
</comment>
<dbReference type="InterPro" id="IPR036291">
    <property type="entry name" value="NAD(P)-bd_dom_sf"/>
</dbReference>
<dbReference type="SMART" id="SM00829">
    <property type="entry name" value="PKS_ER"/>
    <property type="match status" value="1"/>
</dbReference>
<keyword evidence="3" id="KW-0560">Oxidoreductase</keyword>
<dbReference type="PROSITE" id="PS00059">
    <property type="entry name" value="ADH_ZINC"/>
    <property type="match status" value="1"/>
</dbReference>
<dbReference type="Gene3D" id="3.90.180.10">
    <property type="entry name" value="Medium-chain alcohol dehydrogenases, catalytic domain"/>
    <property type="match status" value="1"/>
</dbReference>
<evidence type="ECO:0000313" key="6">
    <source>
        <dbReference type="EMBL" id="KAK1855399.1"/>
    </source>
</evidence>
<protein>
    <submittedName>
        <fullName evidence="6">Alcohol dehydrogenase GroES-like domain-containing protein</fullName>
    </submittedName>
</protein>
<reference evidence="6" key="1">
    <citation type="submission" date="2023-01" db="EMBL/GenBank/DDBJ databases">
        <title>Colletotrichum chrysophilum M932 genome sequence.</title>
        <authorList>
            <person name="Baroncelli R."/>
        </authorList>
    </citation>
    <scope>NUCLEOTIDE SEQUENCE</scope>
    <source>
        <strain evidence="6">M932</strain>
    </source>
</reference>
<dbReference type="InterPro" id="IPR002328">
    <property type="entry name" value="ADH_Zn_CS"/>
</dbReference>
<evidence type="ECO:0000259" key="5">
    <source>
        <dbReference type="SMART" id="SM00829"/>
    </source>
</evidence>
<dbReference type="InterPro" id="IPR020843">
    <property type="entry name" value="ER"/>
</dbReference>
<organism evidence="6 7">
    <name type="scientific">Colletotrichum chrysophilum</name>
    <dbReference type="NCBI Taxonomy" id="1836956"/>
    <lineage>
        <taxon>Eukaryota</taxon>
        <taxon>Fungi</taxon>
        <taxon>Dikarya</taxon>
        <taxon>Ascomycota</taxon>
        <taxon>Pezizomycotina</taxon>
        <taxon>Sordariomycetes</taxon>
        <taxon>Hypocreomycetidae</taxon>
        <taxon>Glomerellales</taxon>
        <taxon>Glomerellaceae</taxon>
        <taxon>Colletotrichum</taxon>
        <taxon>Colletotrichum gloeosporioides species complex</taxon>
    </lineage>
</organism>
<proteinExistence type="inferred from homology"/>
<comment type="similarity">
    <text evidence="4">Belongs to the zinc-containing alcohol dehydrogenase family.</text>
</comment>
<dbReference type="InterPro" id="IPR011032">
    <property type="entry name" value="GroES-like_sf"/>
</dbReference>
<dbReference type="InterPro" id="IPR050129">
    <property type="entry name" value="Zn_alcohol_dh"/>
</dbReference>
<dbReference type="PANTHER" id="PTHR43401:SF5">
    <property type="entry name" value="ALCOHOL DEHYDROGENASE-RELATED"/>
    <property type="match status" value="1"/>
</dbReference>
<evidence type="ECO:0000256" key="2">
    <source>
        <dbReference type="ARBA" id="ARBA00022833"/>
    </source>
</evidence>
<dbReference type="SUPFAM" id="SSF50129">
    <property type="entry name" value="GroES-like"/>
    <property type="match status" value="1"/>
</dbReference>
<gene>
    <name evidence="6" type="ORF">CCHR01_02020</name>
</gene>
<evidence type="ECO:0000256" key="3">
    <source>
        <dbReference type="ARBA" id="ARBA00023002"/>
    </source>
</evidence>
<keyword evidence="7" id="KW-1185">Reference proteome</keyword>
<dbReference type="SUPFAM" id="SSF51735">
    <property type="entry name" value="NAD(P)-binding Rossmann-fold domains"/>
    <property type="match status" value="1"/>
</dbReference>
<dbReference type="EMBL" id="JAQOWY010000022">
    <property type="protein sequence ID" value="KAK1855399.1"/>
    <property type="molecule type" value="Genomic_DNA"/>
</dbReference>
<dbReference type="InterPro" id="IPR013149">
    <property type="entry name" value="ADH-like_C"/>
</dbReference>
<sequence>MKEFRFEKPRAGLSLRHIPIPKPGPNQVLIQVKAAGLCHSDCHLLKGDGLVTTPITLGHEVSGIVASAGSEVRGFQPGDRVAIGLRSHPFESQEWTSAPGLGCDGGYAEYALASAAHLKRIPQNVSFAQAAVATDAMATAYHAVVVEAGVRPGMTGCIIGIGGLGMSGLVFAVLLGADVYAVDVVPMKLKEAVRLGAHERFEKLDEARGVNFDVIIDFAGIGQTTSMAVEKTRKGGKVVVVGLAASRITVSVTALVTRSISIIGSFGASQDDLRTVFELLADGKVPLELTV</sequence>
<accession>A0AAD9AY02</accession>
<comment type="caution">
    <text evidence="6">The sequence shown here is derived from an EMBL/GenBank/DDBJ whole genome shotgun (WGS) entry which is preliminary data.</text>
</comment>
<name>A0AAD9AY02_9PEZI</name>
<feature type="domain" description="Enoyl reductase (ER)" evidence="5">
    <location>
        <begin position="12"/>
        <end position="287"/>
    </location>
</feature>
<dbReference type="Pfam" id="PF08240">
    <property type="entry name" value="ADH_N"/>
    <property type="match status" value="1"/>
</dbReference>
<dbReference type="GO" id="GO:0016491">
    <property type="term" value="F:oxidoreductase activity"/>
    <property type="evidence" value="ECO:0007669"/>
    <property type="project" value="UniProtKB-KW"/>
</dbReference>
<keyword evidence="1 4" id="KW-0479">Metal-binding</keyword>
<dbReference type="Gene3D" id="3.40.50.720">
    <property type="entry name" value="NAD(P)-binding Rossmann-like Domain"/>
    <property type="match status" value="1"/>
</dbReference>
<dbReference type="GO" id="GO:0008270">
    <property type="term" value="F:zinc ion binding"/>
    <property type="evidence" value="ECO:0007669"/>
    <property type="project" value="InterPro"/>
</dbReference>
<dbReference type="Proteomes" id="UP001243330">
    <property type="component" value="Unassembled WGS sequence"/>
</dbReference>
<dbReference type="CDD" id="cd08254">
    <property type="entry name" value="hydroxyacyl_CoA_DH"/>
    <property type="match status" value="1"/>
</dbReference>
<evidence type="ECO:0000313" key="7">
    <source>
        <dbReference type="Proteomes" id="UP001243330"/>
    </source>
</evidence>